<evidence type="ECO:0000256" key="3">
    <source>
        <dbReference type="ARBA" id="ARBA00022603"/>
    </source>
</evidence>
<gene>
    <name evidence="7" type="ORF">PNK_0781</name>
</gene>
<dbReference type="GO" id="GO:0006364">
    <property type="term" value="P:rRNA processing"/>
    <property type="evidence" value="ECO:0007669"/>
    <property type="project" value="UniProtKB-KW"/>
</dbReference>
<keyword evidence="4" id="KW-0808">Transferase</keyword>
<keyword evidence="1" id="KW-0963">Cytoplasm</keyword>
<dbReference type="SUPFAM" id="SSF53790">
    <property type="entry name" value="Tetrapyrrole methylase"/>
    <property type="match status" value="1"/>
</dbReference>
<dbReference type="Gene3D" id="3.40.1010.10">
    <property type="entry name" value="Cobalt-precorrin-4 Transmethylase, Domain 1"/>
    <property type="match status" value="1"/>
</dbReference>
<dbReference type="GO" id="GO:0008168">
    <property type="term" value="F:methyltransferase activity"/>
    <property type="evidence" value="ECO:0007669"/>
    <property type="project" value="UniProtKB-KW"/>
</dbReference>
<dbReference type="InterPro" id="IPR014776">
    <property type="entry name" value="4pyrrole_Mease_sub2"/>
</dbReference>
<name>A0A0U5JBA4_9BACT</name>
<dbReference type="PANTHER" id="PTHR46111">
    <property type="entry name" value="RIBOSOMAL RNA SMALL SUBUNIT METHYLTRANSFERASE I"/>
    <property type="match status" value="1"/>
</dbReference>
<evidence type="ECO:0000256" key="4">
    <source>
        <dbReference type="ARBA" id="ARBA00022679"/>
    </source>
</evidence>
<dbReference type="GO" id="GO:0032259">
    <property type="term" value="P:methylation"/>
    <property type="evidence" value="ECO:0007669"/>
    <property type="project" value="UniProtKB-KW"/>
</dbReference>
<dbReference type="PANTHER" id="PTHR46111:SF2">
    <property type="entry name" value="SAM-DEPENDENT METHYLTRANSFERASE"/>
    <property type="match status" value="1"/>
</dbReference>
<evidence type="ECO:0000259" key="6">
    <source>
        <dbReference type="Pfam" id="PF00590"/>
    </source>
</evidence>
<evidence type="ECO:0000256" key="1">
    <source>
        <dbReference type="ARBA" id="ARBA00022490"/>
    </source>
</evidence>
<dbReference type="STRING" id="389348.PNK_0781"/>
<dbReference type="EMBL" id="LN879502">
    <property type="protein sequence ID" value="CUI16407.1"/>
    <property type="molecule type" value="Genomic_DNA"/>
</dbReference>
<dbReference type="InterPro" id="IPR035996">
    <property type="entry name" value="4pyrrol_Methylase_sf"/>
</dbReference>
<evidence type="ECO:0000313" key="7">
    <source>
        <dbReference type="EMBL" id="CUI16407.1"/>
    </source>
</evidence>
<dbReference type="Proteomes" id="UP000069902">
    <property type="component" value="Chromosome cPNK"/>
</dbReference>
<organism evidence="7 8">
    <name type="scientific">Candidatus Protochlamydia naegleriophila</name>
    <dbReference type="NCBI Taxonomy" id="389348"/>
    <lineage>
        <taxon>Bacteria</taxon>
        <taxon>Pseudomonadati</taxon>
        <taxon>Chlamydiota</taxon>
        <taxon>Chlamydiia</taxon>
        <taxon>Parachlamydiales</taxon>
        <taxon>Parachlamydiaceae</taxon>
        <taxon>Candidatus Protochlamydia</taxon>
    </lineage>
</organism>
<dbReference type="Pfam" id="PF00590">
    <property type="entry name" value="TP_methylase"/>
    <property type="match status" value="1"/>
</dbReference>
<keyword evidence="3 7" id="KW-0489">Methyltransferase</keyword>
<keyword evidence="8" id="KW-1185">Reference proteome</keyword>
<dbReference type="InterPro" id="IPR008189">
    <property type="entry name" value="rRNA_ssu_MeTfrase_I"/>
</dbReference>
<keyword evidence="5" id="KW-0949">S-adenosyl-L-methionine</keyword>
<accession>A0A0U5JBA4</accession>
<dbReference type="InterPro" id="IPR000878">
    <property type="entry name" value="4pyrrol_Mease"/>
</dbReference>
<feature type="domain" description="Tetrapyrrole methylase" evidence="6">
    <location>
        <begin position="72"/>
        <end position="217"/>
    </location>
</feature>
<evidence type="ECO:0000256" key="5">
    <source>
        <dbReference type="ARBA" id="ARBA00022691"/>
    </source>
</evidence>
<dbReference type="AlphaFoldDB" id="A0A0U5JBA4"/>
<reference evidence="8" key="1">
    <citation type="submission" date="2015-09" db="EMBL/GenBank/DDBJ databases">
        <authorList>
            <person name="Bertelli C."/>
        </authorList>
    </citation>
    <scope>NUCLEOTIDE SEQUENCE [LARGE SCALE GENOMIC DNA]</scope>
    <source>
        <strain evidence="8">KNic</strain>
    </source>
</reference>
<dbReference type="Gene3D" id="3.30.950.10">
    <property type="entry name" value="Methyltransferase, Cobalt-precorrin-4 Transmethylase, Domain 2"/>
    <property type="match status" value="1"/>
</dbReference>
<evidence type="ECO:0000256" key="2">
    <source>
        <dbReference type="ARBA" id="ARBA00022552"/>
    </source>
</evidence>
<dbReference type="InParanoid" id="A0A0U5JBA4"/>
<protein>
    <submittedName>
        <fullName evidence="7">Putative tetrapyrrole methylase</fullName>
    </submittedName>
</protein>
<dbReference type="PATRIC" id="fig|389348.3.peg.857"/>
<dbReference type="PIRSF" id="PIRSF005917">
    <property type="entry name" value="MTase_YraL"/>
    <property type="match status" value="1"/>
</dbReference>
<dbReference type="CDD" id="cd11649">
    <property type="entry name" value="RsmI_like"/>
    <property type="match status" value="1"/>
</dbReference>
<evidence type="ECO:0000313" key="8">
    <source>
        <dbReference type="Proteomes" id="UP000069902"/>
    </source>
</evidence>
<keyword evidence="2" id="KW-0698">rRNA processing</keyword>
<dbReference type="KEGG" id="pnl:PNK_0781"/>
<sequence>MSDKPALLLLPNLLGEHRHVEVFLPSSVVKAMRSIDGLIAESEAAGRRYLTQFETKKPAAEIPIALFNEHTPDDHIDFLLEPIINGERWGLVSDAGLPCIADPGSKLVRRARQKSLVVQSFVGPSSILMSLMLSGLPGQKFFFHGYLDREPEKRQAQLKHLVQMGKEEQATQIFMEAPYRNAHTLEAALKVLPNHAWLCVAWDLTMPTQGVITQTVESWKKSTLPNLEKKPAIFLVHLGD</sequence>
<dbReference type="RefSeq" id="WP_059062348.1">
    <property type="nucleotide sequence ID" value="NZ_LN879502.1"/>
</dbReference>
<proteinExistence type="predicted"/>
<dbReference type="InterPro" id="IPR014777">
    <property type="entry name" value="4pyrrole_Mease_sub1"/>
</dbReference>